<organism evidence="5 6">
    <name type="scientific">Pseudaquabacterium pictum</name>
    <dbReference type="NCBI Taxonomy" id="2315236"/>
    <lineage>
        <taxon>Bacteria</taxon>
        <taxon>Pseudomonadati</taxon>
        <taxon>Pseudomonadota</taxon>
        <taxon>Betaproteobacteria</taxon>
        <taxon>Burkholderiales</taxon>
        <taxon>Sphaerotilaceae</taxon>
        <taxon>Pseudaquabacterium</taxon>
    </lineage>
</organism>
<dbReference type="Pfam" id="PF14326">
    <property type="entry name" value="DUF4384"/>
    <property type="match status" value="1"/>
</dbReference>
<dbReference type="PANTHER" id="PTHR48104:SF30">
    <property type="entry name" value="METACASPASE-1"/>
    <property type="match status" value="1"/>
</dbReference>
<dbReference type="Gene3D" id="3.40.50.1460">
    <property type="match status" value="1"/>
</dbReference>
<proteinExistence type="predicted"/>
<evidence type="ECO:0000256" key="2">
    <source>
        <dbReference type="SAM" id="SignalP"/>
    </source>
</evidence>
<dbReference type="EMBL" id="BJCL01000004">
    <property type="protein sequence ID" value="GCL63109.1"/>
    <property type="molecule type" value="Genomic_DNA"/>
</dbReference>
<feature type="domain" description="DUF4384" evidence="4">
    <location>
        <begin position="391"/>
        <end position="470"/>
    </location>
</feature>
<feature type="domain" description="Peptidase C14 caspase" evidence="3">
    <location>
        <begin position="27"/>
        <end position="250"/>
    </location>
</feature>
<name>A0A480AN64_9BURK</name>
<feature type="chain" id="PRO_5019764718" evidence="2">
    <location>
        <begin position="24"/>
        <end position="527"/>
    </location>
</feature>
<dbReference type="PROSITE" id="PS00018">
    <property type="entry name" value="EF_HAND_1"/>
    <property type="match status" value="1"/>
</dbReference>
<comment type="caution">
    <text evidence="5">The sequence shown here is derived from an EMBL/GenBank/DDBJ whole genome shotgun (WGS) entry which is preliminary data.</text>
</comment>
<gene>
    <name evidence="5" type="ORF">AQPW35_21900</name>
</gene>
<dbReference type="InterPro" id="IPR050452">
    <property type="entry name" value="Metacaspase"/>
</dbReference>
<reference evidence="6" key="1">
    <citation type="submission" date="2019-03" db="EMBL/GenBank/DDBJ databases">
        <title>Aquabacterium pictum sp.nov., the first bacteriochlorophyll a-containing freshwater bacterium in the genus Aquabacterium of the class Betaproteobacteria.</title>
        <authorList>
            <person name="Hirose S."/>
            <person name="Tank M."/>
            <person name="Hara E."/>
            <person name="Tamaki H."/>
            <person name="Takaichi S."/>
            <person name="Haruta S."/>
            <person name="Hanada S."/>
        </authorList>
    </citation>
    <scope>NUCLEOTIDE SEQUENCE [LARGE SCALE GENOMIC DNA]</scope>
    <source>
        <strain evidence="6">W35</strain>
    </source>
</reference>
<feature type="signal peptide" evidence="2">
    <location>
        <begin position="1"/>
        <end position="23"/>
    </location>
</feature>
<evidence type="ECO:0000313" key="6">
    <source>
        <dbReference type="Proteomes" id="UP000301751"/>
    </source>
</evidence>
<feature type="region of interest" description="Disordered" evidence="1">
    <location>
        <begin position="336"/>
        <end position="357"/>
    </location>
</feature>
<dbReference type="Pfam" id="PF00656">
    <property type="entry name" value="Peptidase_C14"/>
    <property type="match status" value="1"/>
</dbReference>
<dbReference type="SUPFAM" id="SSF52129">
    <property type="entry name" value="Caspase-like"/>
    <property type="match status" value="1"/>
</dbReference>
<accession>A0A480AN64</accession>
<evidence type="ECO:0000259" key="4">
    <source>
        <dbReference type="Pfam" id="PF14326"/>
    </source>
</evidence>
<dbReference type="PANTHER" id="PTHR48104">
    <property type="entry name" value="METACASPASE-4"/>
    <property type="match status" value="1"/>
</dbReference>
<keyword evidence="6" id="KW-1185">Reference proteome</keyword>
<protein>
    <submittedName>
        <fullName evidence="5">Uncharacterized protein</fullName>
    </submittedName>
</protein>
<dbReference type="InterPro" id="IPR018247">
    <property type="entry name" value="EF_Hand_1_Ca_BS"/>
</dbReference>
<dbReference type="GO" id="GO:0004197">
    <property type="term" value="F:cysteine-type endopeptidase activity"/>
    <property type="evidence" value="ECO:0007669"/>
    <property type="project" value="InterPro"/>
</dbReference>
<dbReference type="GO" id="GO:0005737">
    <property type="term" value="C:cytoplasm"/>
    <property type="evidence" value="ECO:0007669"/>
    <property type="project" value="TreeGrafter"/>
</dbReference>
<sequence>MRRSLLGWWAVCWALALCTAVQAMPTRSALIVGVSTYASPDVPPLAGVAADLVSAQRIAQAMGIPAAQTTVLRDEQATKANILRALETLATQAAEGSRVLIYFSGHGTRWFEPQRQGCMEGLLAHDRGTITNEEIARHTRRISEVADKVVVLFDACHSDGVSGSRAATRSIASGALTAKFFLKGGADAEACSQPRNLKTRSLLAEATRLGALSENFVQITSSRADEVSFDDAVHGGLATQSVRDCLLGRAGDLDGSGAVSIREVEQCAQRLLEQKLQPFRDLLPHHITVTGNRNLVPVAVSRPPTQAAPPVATVPAPSTTPTPIPAPITMADTPATQAAAGPAAQPHAAPAGPAAVPAPSPALASLATLQELSAQRNPRRKVEVALSQPSLRIGQDALEMTVRASHAGHVYLVMLGSDRRSFYLLFPNALDTDNRIRANAPLTLPRPDWRLLAQGPAGTDHLLVLVTDTPRDLAALRTAPATAAAPFTFALNDLAGRGALIDFFTGSGVRGQSEAFGARLLSLEELP</sequence>
<evidence type="ECO:0000313" key="5">
    <source>
        <dbReference type="EMBL" id="GCL63109.1"/>
    </source>
</evidence>
<dbReference type="AlphaFoldDB" id="A0A480AN64"/>
<dbReference type="InterPro" id="IPR029030">
    <property type="entry name" value="Caspase-like_dom_sf"/>
</dbReference>
<dbReference type="RefSeq" id="WP_162520767.1">
    <property type="nucleotide sequence ID" value="NZ_BJCL01000004.1"/>
</dbReference>
<dbReference type="InterPro" id="IPR011600">
    <property type="entry name" value="Pept_C14_caspase"/>
</dbReference>
<dbReference type="GO" id="GO:0006508">
    <property type="term" value="P:proteolysis"/>
    <property type="evidence" value="ECO:0007669"/>
    <property type="project" value="InterPro"/>
</dbReference>
<evidence type="ECO:0000256" key="1">
    <source>
        <dbReference type="SAM" id="MobiDB-lite"/>
    </source>
</evidence>
<evidence type="ECO:0000259" key="3">
    <source>
        <dbReference type="Pfam" id="PF00656"/>
    </source>
</evidence>
<keyword evidence="2" id="KW-0732">Signal</keyword>
<dbReference type="InterPro" id="IPR025493">
    <property type="entry name" value="DUF4384"/>
</dbReference>
<dbReference type="Proteomes" id="UP000301751">
    <property type="component" value="Unassembled WGS sequence"/>
</dbReference>